<keyword evidence="2" id="KW-0677">Repeat</keyword>
<keyword evidence="3" id="KW-0227">DNA damage</keyword>
<dbReference type="GeneID" id="117147581"/>
<dbReference type="SMART" id="SM00292">
    <property type="entry name" value="BRCT"/>
    <property type="match status" value="1"/>
</dbReference>
<dbReference type="GO" id="GO:0006303">
    <property type="term" value="P:double-strand break repair via nonhomologous end joining"/>
    <property type="evidence" value="ECO:0007669"/>
    <property type="project" value="InterPro"/>
</dbReference>
<comment type="subcellular location">
    <subcellularLocation>
        <location evidence="1">Nucleus</location>
    </subcellularLocation>
</comment>
<feature type="compositionally biased region" description="Basic and acidic residues" evidence="6">
    <location>
        <begin position="295"/>
        <end position="314"/>
    </location>
</feature>
<dbReference type="CTD" id="7515"/>
<dbReference type="GO" id="GO:0003684">
    <property type="term" value="F:damaged DNA binding"/>
    <property type="evidence" value="ECO:0007669"/>
    <property type="project" value="InterPro"/>
</dbReference>
<keyword evidence="4" id="KW-0234">DNA repair</keyword>
<evidence type="ECO:0000313" key="9">
    <source>
        <dbReference type="RefSeq" id="XP_033170416.1"/>
    </source>
</evidence>
<feature type="compositionally biased region" description="Polar residues" evidence="6">
    <location>
        <begin position="406"/>
        <end position="425"/>
    </location>
</feature>
<proteinExistence type="predicted"/>
<feature type="compositionally biased region" description="Basic and acidic residues" evidence="6">
    <location>
        <begin position="550"/>
        <end position="562"/>
    </location>
</feature>
<name>A0A6P8L4W3_DROMA</name>
<evidence type="ECO:0000256" key="4">
    <source>
        <dbReference type="ARBA" id="ARBA00023204"/>
    </source>
</evidence>
<feature type="domain" description="BRCT" evidence="7">
    <location>
        <begin position="446"/>
        <end position="533"/>
    </location>
</feature>
<evidence type="ECO:0000256" key="6">
    <source>
        <dbReference type="SAM" id="MobiDB-lite"/>
    </source>
</evidence>
<dbReference type="InterPro" id="IPR045080">
    <property type="entry name" value="BRCT_XRCC1_rpt1"/>
</dbReference>
<dbReference type="PANTHER" id="PTHR11370">
    <property type="entry name" value="DNA-REPAIR PROTEIN XRCC1"/>
    <property type="match status" value="1"/>
</dbReference>
<gene>
    <name evidence="9" type="primary">LOC117147581</name>
</gene>
<evidence type="ECO:0000256" key="5">
    <source>
        <dbReference type="ARBA" id="ARBA00023242"/>
    </source>
</evidence>
<protein>
    <submittedName>
        <fullName evidence="9">DNA repair protein XRCC1</fullName>
    </submittedName>
</protein>
<dbReference type="AlphaFoldDB" id="A0A6P8L4W3"/>
<dbReference type="CDD" id="cd17725">
    <property type="entry name" value="BRCT_XRCC1_rpt1"/>
    <property type="match status" value="1"/>
</dbReference>
<feature type="compositionally biased region" description="Basic and acidic residues" evidence="6">
    <location>
        <begin position="322"/>
        <end position="404"/>
    </location>
</feature>
<keyword evidence="5" id="KW-0539">Nucleus</keyword>
<evidence type="ECO:0000313" key="8">
    <source>
        <dbReference type="Proteomes" id="UP000515162"/>
    </source>
</evidence>
<dbReference type="InterPro" id="IPR002706">
    <property type="entry name" value="Xrcc1_N"/>
</dbReference>
<evidence type="ECO:0000256" key="3">
    <source>
        <dbReference type="ARBA" id="ARBA00022763"/>
    </source>
</evidence>
<dbReference type="Pfam" id="PF00533">
    <property type="entry name" value="BRCT"/>
    <property type="match status" value="1"/>
</dbReference>
<dbReference type="Pfam" id="PF01834">
    <property type="entry name" value="XRCC1_N"/>
    <property type="match status" value="1"/>
</dbReference>
<feature type="region of interest" description="Disordered" evidence="6">
    <location>
        <begin position="229"/>
        <end position="432"/>
    </location>
</feature>
<dbReference type="Gene3D" id="2.60.120.260">
    <property type="entry name" value="Galactose-binding domain-like"/>
    <property type="match status" value="1"/>
</dbReference>
<dbReference type="SUPFAM" id="SSF52113">
    <property type="entry name" value="BRCT domain"/>
    <property type="match status" value="1"/>
</dbReference>
<dbReference type="PANTHER" id="PTHR11370:SF5">
    <property type="entry name" value="DNA REPAIR PROTEIN XRCC1"/>
    <property type="match status" value="1"/>
</dbReference>
<dbReference type="GO" id="GO:0005634">
    <property type="term" value="C:nucleus"/>
    <property type="evidence" value="ECO:0007669"/>
    <property type="project" value="UniProtKB-SubCell"/>
</dbReference>
<dbReference type="Proteomes" id="UP000515162">
    <property type="component" value="Chromosome X"/>
</dbReference>
<feature type="region of interest" description="Disordered" evidence="6">
    <location>
        <begin position="536"/>
        <end position="562"/>
    </location>
</feature>
<dbReference type="InterPro" id="IPR001357">
    <property type="entry name" value="BRCT_dom"/>
</dbReference>
<dbReference type="InterPro" id="IPR008979">
    <property type="entry name" value="Galactose-bd-like_sf"/>
</dbReference>
<dbReference type="SUPFAM" id="SSF49785">
    <property type="entry name" value="Galactose-binding domain-like"/>
    <property type="match status" value="1"/>
</dbReference>
<dbReference type="InterPro" id="IPR036420">
    <property type="entry name" value="BRCT_dom_sf"/>
</dbReference>
<sequence>MPIALFKSVREVSSEDAVHVAENLLKENAGKKWRTKAPGEKSAYVVLEFEEPQQITGIDIGNEHAAFIEVRVSRTGCQADDFRELLLSSSFMTPIESKNSSNPNRVRCFSSTALAESALPEKWKLLKIVCTQPFNRHVPYGLSFVKVHVVTAAAPKVKSLLPQGVMQFGAFKLREESPDSETDNQVNRFHSWKKETQHKTPAVTAASTAAAIRDAGTTALRRLSVGKVSSLAASPKPSPKALTSPSPVLNALRSVSPTPLDAKPLDRNRASLLFGDDDEDEEDDEVNAKKHRLSKHLEADKDRRRLEQEKERESRRKKSSRHSLEKSNSKEDKPPAKEHKSSSREKSTSKEEKHLRKEEREHKSSSREKSTAKEEKHLRKEERSRSKEEKSRSKDKSKHDHRSLDTSTAKESSRPSAQKRLSSPNGVAVTPAKKQKIVETAIQYRPLNQLLKGVVLVISGIQNPDRGDLRSKAVALGAKYKADWGSGCTHLICAFKNTPKYNQVKGKGKIVTRSWIEKCYELKKYLPWRRYALDTNDLGQPESDEELCDEATRPRRDSGKDDVAMLEEDSKLTAQADQNNVEMNPDALSGTDTEDELQRVAEENNTKKAKLRTTVKTKSRDIYEVSTDEEDYLEQKKKQIV</sequence>
<dbReference type="GO" id="GO:0006284">
    <property type="term" value="P:base-excision repair"/>
    <property type="evidence" value="ECO:0007669"/>
    <property type="project" value="InterPro"/>
</dbReference>
<dbReference type="RefSeq" id="XP_033170416.1">
    <property type="nucleotide sequence ID" value="XM_033314525.1"/>
</dbReference>
<dbReference type="FunFam" id="3.40.50.10190:FF:000008">
    <property type="entry name" value="X-ray repair cross complementing 1"/>
    <property type="match status" value="1"/>
</dbReference>
<organism evidence="8 9">
    <name type="scientific">Drosophila mauritiana</name>
    <name type="common">Fruit fly</name>
    <dbReference type="NCBI Taxonomy" id="7226"/>
    <lineage>
        <taxon>Eukaryota</taxon>
        <taxon>Metazoa</taxon>
        <taxon>Ecdysozoa</taxon>
        <taxon>Arthropoda</taxon>
        <taxon>Hexapoda</taxon>
        <taxon>Insecta</taxon>
        <taxon>Pterygota</taxon>
        <taxon>Neoptera</taxon>
        <taxon>Endopterygota</taxon>
        <taxon>Diptera</taxon>
        <taxon>Brachycera</taxon>
        <taxon>Muscomorpha</taxon>
        <taxon>Ephydroidea</taxon>
        <taxon>Drosophilidae</taxon>
        <taxon>Drosophila</taxon>
        <taxon>Sophophora</taxon>
    </lineage>
</organism>
<reference evidence="9" key="1">
    <citation type="submission" date="2025-08" db="UniProtKB">
        <authorList>
            <consortium name="RefSeq"/>
        </authorList>
    </citation>
    <scope>IDENTIFICATION</scope>
    <source>
        <strain evidence="9">Mau12</strain>
        <tissue evidence="9">Whole Body</tissue>
    </source>
</reference>
<dbReference type="Gene3D" id="3.40.50.10190">
    <property type="entry name" value="BRCT domain"/>
    <property type="match status" value="1"/>
</dbReference>
<feature type="compositionally biased region" description="Low complexity" evidence="6">
    <location>
        <begin position="229"/>
        <end position="247"/>
    </location>
</feature>
<keyword evidence="8" id="KW-1185">Reference proteome</keyword>
<dbReference type="FunFam" id="2.60.120.260:FF:000025">
    <property type="entry name" value="DNA repair protein XRCC1 isoform X1"/>
    <property type="match status" value="1"/>
</dbReference>
<evidence type="ECO:0000256" key="1">
    <source>
        <dbReference type="ARBA" id="ARBA00004123"/>
    </source>
</evidence>
<dbReference type="GO" id="GO:0000012">
    <property type="term" value="P:single strand break repair"/>
    <property type="evidence" value="ECO:0007669"/>
    <property type="project" value="InterPro"/>
</dbReference>
<evidence type="ECO:0000259" key="7">
    <source>
        <dbReference type="PROSITE" id="PS50172"/>
    </source>
</evidence>
<evidence type="ECO:0000256" key="2">
    <source>
        <dbReference type="ARBA" id="ARBA00022737"/>
    </source>
</evidence>
<feature type="compositionally biased region" description="Acidic residues" evidence="6">
    <location>
        <begin position="275"/>
        <end position="285"/>
    </location>
</feature>
<dbReference type="PROSITE" id="PS50172">
    <property type="entry name" value="BRCT"/>
    <property type="match status" value="1"/>
</dbReference>
<accession>A0A6P8L4W3</accession>